<dbReference type="GO" id="GO:0003677">
    <property type="term" value="F:DNA binding"/>
    <property type="evidence" value="ECO:0007669"/>
    <property type="project" value="UniProtKB-UniRule"/>
</dbReference>
<dbReference type="PANTHER" id="PTHR47506:SF6">
    <property type="entry name" value="HTH-TYPE TRANSCRIPTIONAL REPRESSOR NEMR"/>
    <property type="match status" value="1"/>
</dbReference>
<dbReference type="Pfam" id="PF00440">
    <property type="entry name" value="TetR_N"/>
    <property type="match status" value="1"/>
</dbReference>
<evidence type="ECO:0000313" key="6">
    <source>
        <dbReference type="EMBL" id="VEV97922.1"/>
    </source>
</evidence>
<dbReference type="PROSITE" id="PS50977">
    <property type="entry name" value="HTH_TETR_2"/>
    <property type="match status" value="1"/>
</dbReference>
<organism evidence="6">
    <name type="scientific">Pseudomonas marincola</name>
    <dbReference type="NCBI Taxonomy" id="437900"/>
    <lineage>
        <taxon>Bacteria</taxon>
        <taxon>Pseudomonadati</taxon>
        <taxon>Pseudomonadota</taxon>
        <taxon>Gammaproteobacteria</taxon>
        <taxon>Pseudomonadales</taxon>
        <taxon>Pseudomonadaceae</taxon>
        <taxon>Pseudomonas</taxon>
    </lineage>
</organism>
<dbReference type="InterPro" id="IPR009057">
    <property type="entry name" value="Homeodomain-like_sf"/>
</dbReference>
<dbReference type="InterPro" id="IPR036271">
    <property type="entry name" value="Tet_transcr_reg_TetR-rel_C_sf"/>
</dbReference>
<evidence type="ECO:0000256" key="1">
    <source>
        <dbReference type="ARBA" id="ARBA00023015"/>
    </source>
</evidence>
<name>A0A653E815_9PSED</name>
<dbReference type="SUPFAM" id="SSF46689">
    <property type="entry name" value="Homeodomain-like"/>
    <property type="match status" value="1"/>
</dbReference>
<keyword evidence="2 4" id="KW-0238">DNA-binding</keyword>
<dbReference type="EMBL" id="LR215729">
    <property type="protein sequence ID" value="VEV97922.1"/>
    <property type="molecule type" value="Genomic_DNA"/>
</dbReference>
<dbReference type="Pfam" id="PF16925">
    <property type="entry name" value="TetR_C_13"/>
    <property type="match status" value="1"/>
</dbReference>
<feature type="DNA-binding region" description="H-T-H motif" evidence="4">
    <location>
        <begin position="29"/>
        <end position="48"/>
    </location>
</feature>
<gene>
    <name evidence="6" type="primary">nemR</name>
    <name evidence="6" type="ORF">PMYSY11_2877</name>
</gene>
<evidence type="ECO:0000259" key="5">
    <source>
        <dbReference type="PROSITE" id="PS50977"/>
    </source>
</evidence>
<keyword evidence="3" id="KW-0804">Transcription</keyword>
<dbReference type="InterPro" id="IPR001647">
    <property type="entry name" value="HTH_TetR"/>
</dbReference>
<dbReference type="PANTHER" id="PTHR47506">
    <property type="entry name" value="TRANSCRIPTIONAL REGULATORY PROTEIN"/>
    <property type="match status" value="1"/>
</dbReference>
<keyword evidence="1" id="KW-0805">Transcription regulation</keyword>
<protein>
    <submittedName>
        <fullName evidence="6">HTH-type transcriptional repressor NemR</fullName>
    </submittedName>
</protein>
<accession>A0A653E815</accession>
<dbReference type="SUPFAM" id="SSF48498">
    <property type="entry name" value="Tetracyclin repressor-like, C-terminal domain"/>
    <property type="match status" value="1"/>
</dbReference>
<feature type="domain" description="HTH tetR-type" evidence="5">
    <location>
        <begin position="6"/>
        <end position="66"/>
    </location>
</feature>
<dbReference type="PRINTS" id="PR00455">
    <property type="entry name" value="HTHTETR"/>
</dbReference>
<dbReference type="InterPro" id="IPR011075">
    <property type="entry name" value="TetR_C"/>
</dbReference>
<sequence length="194" mass="21737">MKTATDDTRQHILDTGHRVMAAKGFSGVGLNELLQEAGVPKGSFYHYFKSKEQFGQALLEDYFKRYLEELSGRFALTEQPVPERLMGYWQRWFDSYSAGTGEQRCLVVKLSAEVADLSEPMRLALRDGTARVVACITECIETGNADGSMNQADPQQTAAALYSLWLGASLLTKIQRTPVFLEHAMLTTRQMLMT</sequence>
<reference evidence="6" key="1">
    <citation type="submission" date="2019-02" db="EMBL/GenBank/DDBJ databases">
        <authorList>
            <consortium name="Genoscope - CEA"/>
            <person name="William W."/>
        </authorList>
    </citation>
    <scope>NUCLEOTIDE SEQUENCE [LARGE SCALE GENOMIC DNA]</scope>
    <source>
        <strain evidence="6">YSy11</strain>
    </source>
</reference>
<evidence type="ECO:0000256" key="4">
    <source>
        <dbReference type="PROSITE-ProRule" id="PRU00335"/>
    </source>
</evidence>
<dbReference type="RefSeq" id="WP_150548616.1">
    <property type="nucleotide sequence ID" value="NZ_LR215729.2"/>
</dbReference>
<dbReference type="Gene3D" id="1.10.357.10">
    <property type="entry name" value="Tetracycline Repressor, domain 2"/>
    <property type="match status" value="1"/>
</dbReference>
<proteinExistence type="predicted"/>
<evidence type="ECO:0000256" key="2">
    <source>
        <dbReference type="ARBA" id="ARBA00023125"/>
    </source>
</evidence>
<dbReference type="AlphaFoldDB" id="A0A653E815"/>
<evidence type="ECO:0000256" key="3">
    <source>
        <dbReference type="ARBA" id="ARBA00023163"/>
    </source>
</evidence>